<protein>
    <recommendedName>
        <fullName evidence="2">DUF7728 domain-containing protein</fullName>
    </recommendedName>
</protein>
<dbReference type="Pfam" id="PF24854">
    <property type="entry name" value="DUF7728"/>
    <property type="match status" value="1"/>
</dbReference>
<reference evidence="3 4" key="1">
    <citation type="journal article" date="2015" name="Genome Announc.">
        <title>Draft Genome Sequence and Gene Annotation of the Entomopathogenic Fungus Verticillium hemipterigenum.</title>
        <authorList>
            <person name="Horn F."/>
            <person name="Habel A."/>
            <person name="Scharf D.H."/>
            <person name="Dworschak J."/>
            <person name="Brakhage A.A."/>
            <person name="Guthke R."/>
            <person name="Hertweck C."/>
            <person name="Linde J."/>
        </authorList>
    </citation>
    <scope>NUCLEOTIDE SEQUENCE [LARGE SCALE GENOMIC DNA]</scope>
</reference>
<dbReference type="AlphaFoldDB" id="A0A0A1SQX3"/>
<feature type="transmembrane region" description="Helical" evidence="1">
    <location>
        <begin position="260"/>
        <end position="284"/>
    </location>
</feature>
<gene>
    <name evidence="3" type="ORF">VHEMI02874</name>
</gene>
<dbReference type="PANTHER" id="PTHR40622">
    <property type="match status" value="1"/>
</dbReference>
<name>A0A0A1SQX3_9HYPO</name>
<evidence type="ECO:0000256" key="1">
    <source>
        <dbReference type="SAM" id="Phobius"/>
    </source>
</evidence>
<keyword evidence="1" id="KW-0812">Transmembrane</keyword>
<feature type="domain" description="DUF7728" evidence="2">
    <location>
        <begin position="60"/>
        <end position="170"/>
    </location>
</feature>
<dbReference type="OrthoDB" id="5409353at2759"/>
<keyword evidence="4" id="KW-1185">Reference proteome</keyword>
<dbReference type="EMBL" id="CDHN01000001">
    <property type="protein sequence ID" value="CEJ82828.1"/>
    <property type="molecule type" value="Genomic_DNA"/>
</dbReference>
<keyword evidence="1" id="KW-1133">Transmembrane helix</keyword>
<dbReference type="Proteomes" id="UP000039046">
    <property type="component" value="Unassembled WGS sequence"/>
</dbReference>
<accession>A0A0A1SQX3</accession>
<dbReference type="HOGENOM" id="CLU_038083_0_0_1"/>
<evidence type="ECO:0000313" key="3">
    <source>
        <dbReference type="EMBL" id="CEJ82828.1"/>
    </source>
</evidence>
<evidence type="ECO:0000259" key="2">
    <source>
        <dbReference type="Pfam" id="PF24854"/>
    </source>
</evidence>
<dbReference type="InterPro" id="IPR056145">
    <property type="entry name" value="DUF7728"/>
</dbReference>
<dbReference type="PANTHER" id="PTHR40622:SF1">
    <property type="match status" value="1"/>
</dbReference>
<sequence>MLLKYLNCAAAAAAVAITPQLSEQDMKTVEQVWPEAAQTPMSAALSRALTVPCPKCPGENAELHFAFNIQKSTKLALNGFEVYPDADPFHGDLQARLYADGGPNELQKLGYSIATVPLTPADPESRFQVVDVTLRVVEVGSLFVDDLPTIVVRMVELPTGETFIGNIETLDQVKDTCTSALCRLGEKFDLLWESFEELKSVKFWDCTAGDRSCIRRMAWSISGTTSMDRLSGDKISTQGQKILGRPREWSRLIKQVSSYVFLPVLFGITGGILIACFFVFISTVRRVVFGKRQRRAWYERRKRGSRSVDEKVGLMSSHQEQQQPMC</sequence>
<evidence type="ECO:0000313" key="4">
    <source>
        <dbReference type="Proteomes" id="UP000039046"/>
    </source>
</evidence>
<keyword evidence="1" id="KW-0472">Membrane</keyword>
<proteinExistence type="predicted"/>
<organism evidence="3 4">
    <name type="scientific">[Torrubiella] hemipterigena</name>
    <dbReference type="NCBI Taxonomy" id="1531966"/>
    <lineage>
        <taxon>Eukaryota</taxon>
        <taxon>Fungi</taxon>
        <taxon>Dikarya</taxon>
        <taxon>Ascomycota</taxon>
        <taxon>Pezizomycotina</taxon>
        <taxon>Sordariomycetes</taxon>
        <taxon>Hypocreomycetidae</taxon>
        <taxon>Hypocreales</taxon>
        <taxon>Clavicipitaceae</taxon>
        <taxon>Clavicipitaceae incertae sedis</taxon>
        <taxon>'Torrubiella' clade</taxon>
    </lineage>
</organism>